<keyword evidence="6" id="KW-1133">Transmembrane helix</keyword>
<evidence type="ECO:0000256" key="4">
    <source>
        <dbReference type="ARBA" id="ARBA00022679"/>
    </source>
</evidence>
<dbReference type="GO" id="GO:0000155">
    <property type="term" value="F:phosphorelay sensor kinase activity"/>
    <property type="evidence" value="ECO:0007669"/>
    <property type="project" value="InterPro"/>
</dbReference>
<dbReference type="RefSeq" id="WP_169658537.1">
    <property type="nucleotide sequence ID" value="NZ_JABANE010000060.1"/>
</dbReference>
<dbReference type="InterPro" id="IPR004358">
    <property type="entry name" value="Sig_transdc_His_kin-like_C"/>
</dbReference>
<dbReference type="PANTHER" id="PTHR43304:SF1">
    <property type="entry name" value="PAC DOMAIN-CONTAINING PROTEIN"/>
    <property type="match status" value="1"/>
</dbReference>
<feature type="transmembrane region" description="Helical" evidence="6">
    <location>
        <begin position="55"/>
        <end position="73"/>
    </location>
</feature>
<dbReference type="InterPro" id="IPR036890">
    <property type="entry name" value="HATPase_C_sf"/>
</dbReference>
<evidence type="ECO:0000256" key="5">
    <source>
        <dbReference type="ARBA" id="ARBA00022777"/>
    </source>
</evidence>
<evidence type="ECO:0000256" key="1">
    <source>
        <dbReference type="ARBA" id="ARBA00000085"/>
    </source>
</evidence>
<dbReference type="AlphaFoldDB" id="A0A7X9RX49"/>
<evidence type="ECO:0000313" key="8">
    <source>
        <dbReference type="EMBL" id="NME70295.1"/>
    </source>
</evidence>
<feature type="domain" description="Histidine kinase" evidence="7">
    <location>
        <begin position="214"/>
        <end position="426"/>
    </location>
</feature>
<feature type="transmembrane region" description="Helical" evidence="6">
    <location>
        <begin position="104"/>
        <end position="121"/>
    </location>
</feature>
<dbReference type="PROSITE" id="PS50109">
    <property type="entry name" value="HIS_KIN"/>
    <property type="match status" value="1"/>
</dbReference>
<dbReference type="EMBL" id="JABANE010000060">
    <property type="protein sequence ID" value="NME70295.1"/>
    <property type="molecule type" value="Genomic_DNA"/>
</dbReference>
<organism evidence="8 9">
    <name type="scientific">Flammeovirga aprica JL-4</name>
    <dbReference type="NCBI Taxonomy" id="694437"/>
    <lineage>
        <taxon>Bacteria</taxon>
        <taxon>Pseudomonadati</taxon>
        <taxon>Bacteroidota</taxon>
        <taxon>Cytophagia</taxon>
        <taxon>Cytophagales</taxon>
        <taxon>Flammeovirgaceae</taxon>
        <taxon>Flammeovirga</taxon>
    </lineage>
</organism>
<dbReference type="SUPFAM" id="SSF47384">
    <property type="entry name" value="Homodimeric domain of signal transducing histidine kinase"/>
    <property type="match status" value="1"/>
</dbReference>
<dbReference type="PANTHER" id="PTHR43304">
    <property type="entry name" value="PHYTOCHROME-LIKE PROTEIN CPH1"/>
    <property type="match status" value="1"/>
</dbReference>
<dbReference type="InterPro" id="IPR036097">
    <property type="entry name" value="HisK_dim/P_sf"/>
</dbReference>
<keyword evidence="3" id="KW-0597">Phosphoprotein</keyword>
<protein>
    <recommendedName>
        <fullName evidence="2">histidine kinase</fullName>
        <ecNumber evidence="2">2.7.13.3</ecNumber>
    </recommendedName>
</protein>
<keyword evidence="9" id="KW-1185">Reference proteome</keyword>
<feature type="transmembrane region" description="Helical" evidence="6">
    <location>
        <begin position="130"/>
        <end position="148"/>
    </location>
</feature>
<name>A0A7X9RX49_9BACT</name>
<keyword evidence="6" id="KW-0812">Transmembrane</keyword>
<proteinExistence type="predicted"/>
<sequence length="428" mass="49569">MENLKHTILNIGVRKGQPTTVIKKIRLLNEVSLIGIGAIIIFFITSISIHSPLEVTIITGCLLPVFGIIPLLNHYQKYKLSQVLYCVLSLIIITAMAITVGEPFHFQYLFIPYLGLPLIFFEEDKGMKKIIFALLGILMFSYLIWHFHHFEALISTTEEIQKYSQIVMDFINFGVSFNILSNFLAENRDYINSIKDKQQQLEQKNNELEHFTYICSHNLSEPLRTTSSFLKFIKKEAEGPNEKFDLYFNYIHGEMKIMDQMILSLLTFSKLSHEQEFKVTNLNGILAEISDEKKDLINQKNAVITYNVFPEIDAIPELIKLLFEHLIVNAIKYQDENTIPEINITYKECSTYWQFCIADNGIGITDQNQDKIFDMFTRLHLKTEYEGIGVGLAFCKKIVEMHKGSIWFESKENEGSQFYFTIKKLDSV</sequence>
<dbReference type="EC" id="2.7.13.3" evidence="2"/>
<dbReference type="Proteomes" id="UP000576082">
    <property type="component" value="Unassembled WGS sequence"/>
</dbReference>
<evidence type="ECO:0000256" key="3">
    <source>
        <dbReference type="ARBA" id="ARBA00022553"/>
    </source>
</evidence>
<keyword evidence="5" id="KW-0418">Kinase</keyword>
<evidence type="ECO:0000313" key="9">
    <source>
        <dbReference type="Proteomes" id="UP000576082"/>
    </source>
</evidence>
<dbReference type="InterPro" id="IPR052162">
    <property type="entry name" value="Sensor_kinase/Photoreceptor"/>
</dbReference>
<evidence type="ECO:0000256" key="2">
    <source>
        <dbReference type="ARBA" id="ARBA00012438"/>
    </source>
</evidence>
<dbReference type="InterPro" id="IPR005467">
    <property type="entry name" value="His_kinase_dom"/>
</dbReference>
<dbReference type="PRINTS" id="PR00344">
    <property type="entry name" value="BCTRLSENSOR"/>
</dbReference>
<dbReference type="SMART" id="SM00387">
    <property type="entry name" value="HATPase_c"/>
    <property type="match status" value="1"/>
</dbReference>
<dbReference type="InterPro" id="IPR003594">
    <property type="entry name" value="HATPase_dom"/>
</dbReference>
<dbReference type="Gene3D" id="1.10.287.130">
    <property type="match status" value="1"/>
</dbReference>
<evidence type="ECO:0000259" key="7">
    <source>
        <dbReference type="PROSITE" id="PS50109"/>
    </source>
</evidence>
<feature type="transmembrane region" description="Helical" evidence="6">
    <location>
        <begin position="31"/>
        <end position="49"/>
    </location>
</feature>
<reference evidence="8 9" key="1">
    <citation type="submission" date="2020-04" db="EMBL/GenBank/DDBJ databases">
        <title>Flammeovirga sp. SR4, a novel species isolated from seawater.</title>
        <authorList>
            <person name="Wang X."/>
        </authorList>
    </citation>
    <scope>NUCLEOTIDE SEQUENCE [LARGE SCALE GENOMIC DNA]</scope>
    <source>
        <strain evidence="8 9">ATCC 23126</strain>
    </source>
</reference>
<accession>A0A7X9RX49</accession>
<dbReference type="Pfam" id="PF02518">
    <property type="entry name" value="HATPase_c"/>
    <property type="match status" value="1"/>
</dbReference>
<feature type="transmembrane region" description="Helical" evidence="6">
    <location>
        <begin position="80"/>
        <end position="98"/>
    </location>
</feature>
<evidence type="ECO:0000256" key="6">
    <source>
        <dbReference type="SAM" id="Phobius"/>
    </source>
</evidence>
<keyword evidence="4" id="KW-0808">Transferase</keyword>
<gene>
    <name evidence="8" type="ORF">HHU12_20125</name>
</gene>
<comment type="catalytic activity">
    <reaction evidence="1">
        <text>ATP + protein L-histidine = ADP + protein N-phospho-L-histidine.</text>
        <dbReference type="EC" id="2.7.13.3"/>
    </reaction>
</comment>
<dbReference type="Gene3D" id="3.30.565.10">
    <property type="entry name" value="Histidine kinase-like ATPase, C-terminal domain"/>
    <property type="match status" value="1"/>
</dbReference>
<dbReference type="SUPFAM" id="SSF55874">
    <property type="entry name" value="ATPase domain of HSP90 chaperone/DNA topoisomerase II/histidine kinase"/>
    <property type="match status" value="1"/>
</dbReference>
<keyword evidence="6" id="KW-0472">Membrane</keyword>
<comment type="caution">
    <text evidence="8">The sequence shown here is derived from an EMBL/GenBank/DDBJ whole genome shotgun (WGS) entry which is preliminary data.</text>
</comment>